<evidence type="ECO:0000256" key="1">
    <source>
        <dbReference type="SAM" id="MobiDB-lite"/>
    </source>
</evidence>
<feature type="region of interest" description="Disordered" evidence="1">
    <location>
        <begin position="1"/>
        <end position="67"/>
    </location>
</feature>
<sequence length="161" mass="16582">MAPPSTCSNERGAPYPATAESRDKARHAQGQKSSHANPGTYAVFPPSASTASVSAVASQSSYSDFASNSSGELHIVAGGIRGIATLQAHSRHLDLQQPASSSSCQSPTAPPATLPGPNFRVPRPTILAHITPCKSFIPPPPPPPPPPPRQSPTAAAFEPHV</sequence>
<feature type="compositionally biased region" description="Pro residues" evidence="1">
    <location>
        <begin position="137"/>
        <end position="150"/>
    </location>
</feature>
<organism evidence="2 3">
    <name type="scientific">Pterulicium gracile</name>
    <dbReference type="NCBI Taxonomy" id="1884261"/>
    <lineage>
        <taxon>Eukaryota</taxon>
        <taxon>Fungi</taxon>
        <taxon>Dikarya</taxon>
        <taxon>Basidiomycota</taxon>
        <taxon>Agaricomycotina</taxon>
        <taxon>Agaricomycetes</taxon>
        <taxon>Agaricomycetidae</taxon>
        <taxon>Agaricales</taxon>
        <taxon>Pleurotineae</taxon>
        <taxon>Pterulaceae</taxon>
        <taxon>Pterulicium</taxon>
    </lineage>
</organism>
<protein>
    <submittedName>
        <fullName evidence="2">Uncharacterized protein</fullName>
    </submittedName>
</protein>
<feature type="region of interest" description="Disordered" evidence="1">
    <location>
        <begin position="91"/>
        <end position="118"/>
    </location>
</feature>
<gene>
    <name evidence="2" type="ORF">BDV98DRAFT_572408</name>
</gene>
<accession>A0A5C3Q9C7</accession>
<dbReference type="AlphaFoldDB" id="A0A5C3Q9C7"/>
<feature type="region of interest" description="Disordered" evidence="1">
    <location>
        <begin position="132"/>
        <end position="161"/>
    </location>
</feature>
<feature type="compositionally biased region" description="Low complexity" evidence="1">
    <location>
        <begin position="96"/>
        <end position="107"/>
    </location>
</feature>
<keyword evidence="3" id="KW-1185">Reference proteome</keyword>
<proteinExistence type="predicted"/>
<reference evidence="2 3" key="1">
    <citation type="journal article" date="2019" name="Nat. Ecol. Evol.">
        <title>Megaphylogeny resolves global patterns of mushroom evolution.</title>
        <authorList>
            <person name="Varga T."/>
            <person name="Krizsan K."/>
            <person name="Foldi C."/>
            <person name="Dima B."/>
            <person name="Sanchez-Garcia M."/>
            <person name="Sanchez-Ramirez S."/>
            <person name="Szollosi G.J."/>
            <person name="Szarkandi J.G."/>
            <person name="Papp V."/>
            <person name="Albert L."/>
            <person name="Andreopoulos W."/>
            <person name="Angelini C."/>
            <person name="Antonin V."/>
            <person name="Barry K.W."/>
            <person name="Bougher N.L."/>
            <person name="Buchanan P."/>
            <person name="Buyck B."/>
            <person name="Bense V."/>
            <person name="Catcheside P."/>
            <person name="Chovatia M."/>
            <person name="Cooper J."/>
            <person name="Damon W."/>
            <person name="Desjardin D."/>
            <person name="Finy P."/>
            <person name="Geml J."/>
            <person name="Haridas S."/>
            <person name="Hughes K."/>
            <person name="Justo A."/>
            <person name="Karasinski D."/>
            <person name="Kautmanova I."/>
            <person name="Kiss B."/>
            <person name="Kocsube S."/>
            <person name="Kotiranta H."/>
            <person name="LaButti K.M."/>
            <person name="Lechner B.E."/>
            <person name="Liimatainen K."/>
            <person name="Lipzen A."/>
            <person name="Lukacs Z."/>
            <person name="Mihaltcheva S."/>
            <person name="Morgado L.N."/>
            <person name="Niskanen T."/>
            <person name="Noordeloos M.E."/>
            <person name="Ohm R.A."/>
            <person name="Ortiz-Santana B."/>
            <person name="Ovrebo C."/>
            <person name="Racz N."/>
            <person name="Riley R."/>
            <person name="Savchenko A."/>
            <person name="Shiryaev A."/>
            <person name="Soop K."/>
            <person name="Spirin V."/>
            <person name="Szebenyi C."/>
            <person name="Tomsovsky M."/>
            <person name="Tulloss R.E."/>
            <person name="Uehling J."/>
            <person name="Grigoriev I.V."/>
            <person name="Vagvolgyi C."/>
            <person name="Papp T."/>
            <person name="Martin F.M."/>
            <person name="Miettinen O."/>
            <person name="Hibbett D.S."/>
            <person name="Nagy L.G."/>
        </authorList>
    </citation>
    <scope>NUCLEOTIDE SEQUENCE [LARGE SCALE GENOMIC DNA]</scope>
    <source>
        <strain evidence="2 3">CBS 309.79</strain>
    </source>
</reference>
<evidence type="ECO:0000313" key="2">
    <source>
        <dbReference type="EMBL" id="TFK98602.1"/>
    </source>
</evidence>
<dbReference type="Proteomes" id="UP000305067">
    <property type="component" value="Unassembled WGS sequence"/>
</dbReference>
<name>A0A5C3Q9C7_9AGAR</name>
<evidence type="ECO:0000313" key="3">
    <source>
        <dbReference type="Proteomes" id="UP000305067"/>
    </source>
</evidence>
<dbReference type="EMBL" id="ML178838">
    <property type="protein sequence ID" value="TFK98602.1"/>
    <property type="molecule type" value="Genomic_DNA"/>
</dbReference>
<feature type="compositionally biased region" description="Low complexity" evidence="1">
    <location>
        <begin position="47"/>
        <end position="63"/>
    </location>
</feature>